<gene>
    <name evidence="1" type="ORF">KMW28_23135</name>
</gene>
<dbReference type="KEGG" id="fya:KMW28_23135"/>
<accession>A0AAX1NCJ9</accession>
<proteinExistence type="predicted"/>
<reference evidence="1 2" key="1">
    <citation type="submission" date="2021-05" db="EMBL/GenBank/DDBJ databases">
        <title>Comparative genomic studies on the polysaccharide-degrading batcterial strains of the Flammeovirga genus.</title>
        <authorList>
            <person name="Zewei F."/>
            <person name="Zheng Z."/>
            <person name="Yu L."/>
            <person name="Ruyue G."/>
            <person name="Yanhong M."/>
            <person name="Yuanyuan C."/>
            <person name="Jingyan G."/>
            <person name="Wenjun H."/>
        </authorList>
    </citation>
    <scope>NUCLEOTIDE SEQUENCE [LARGE SCALE GENOMIC DNA]</scope>
    <source>
        <strain evidence="1 2">NBRC:100898</strain>
    </source>
</reference>
<dbReference type="RefSeq" id="WP_215585961.1">
    <property type="nucleotide sequence ID" value="NZ_CP076133.1"/>
</dbReference>
<protein>
    <submittedName>
        <fullName evidence="1">Uncharacterized protein</fullName>
    </submittedName>
</protein>
<evidence type="ECO:0000313" key="2">
    <source>
        <dbReference type="Proteomes" id="UP000678679"/>
    </source>
</evidence>
<name>A0AAX1NCJ9_9BACT</name>
<sequence length="77" mass="9062">MAMISFLEQETNFDNKNKRVNVTRLFLWFLGDFGGIKGVKKIIEEKLNIDISGFGIKFKSYHWDEKLLNFHPQLQIA</sequence>
<keyword evidence="2" id="KW-1185">Reference proteome</keyword>
<organism evidence="1 2">
    <name type="scientific">Flammeovirga yaeyamensis</name>
    <dbReference type="NCBI Taxonomy" id="367791"/>
    <lineage>
        <taxon>Bacteria</taxon>
        <taxon>Pseudomonadati</taxon>
        <taxon>Bacteroidota</taxon>
        <taxon>Cytophagia</taxon>
        <taxon>Cytophagales</taxon>
        <taxon>Flammeovirgaceae</taxon>
        <taxon>Flammeovirga</taxon>
    </lineage>
</organism>
<evidence type="ECO:0000313" key="1">
    <source>
        <dbReference type="EMBL" id="QWG05319.1"/>
    </source>
</evidence>
<dbReference type="Proteomes" id="UP000678679">
    <property type="component" value="Chromosome 2"/>
</dbReference>
<dbReference type="AlphaFoldDB" id="A0AAX1NCJ9"/>
<dbReference type="EMBL" id="CP076133">
    <property type="protein sequence ID" value="QWG05319.1"/>
    <property type="molecule type" value="Genomic_DNA"/>
</dbReference>